<protein>
    <submittedName>
        <fullName evidence="2">Uncharacterized protein</fullName>
    </submittedName>
</protein>
<reference evidence="2 3" key="1">
    <citation type="submission" date="2016-02" db="EMBL/GenBank/DDBJ databases">
        <title>Isolation and characterization of bacteriophages from East Africa Rift Valley soda lakes.</title>
        <authorList>
            <person name="van Zyl L.J."/>
            <person name="Nemavhulani S."/>
            <person name="Cowan D.A."/>
            <person name="Trindade M.I."/>
        </authorList>
    </citation>
    <scope>NUCLEOTIDE SEQUENCE [LARGE SCALE GENOMIC DNA]</scope>
</reference>
<feature type="coiled-coil region" evidence="1">
    <location>
        <begin position="9"/>
        <end position="36"/>
    </location>
</feature>
<dbReference type="KEGG" id="vg:40070735"/>
<proteinExistence type="predicted"/>
<dbReference type="Proteomes" id="UP000224134">
    <property type="component" value="Segment"/>
</dbReference>
<accession>A0A142F1N4</accession>
<dbReference type="EMBL" id="KU665491">
    <property type="protein sequence ID" value="AMQ66691.1"/>
    <property type="molecule type" value="Genomic_DNA"/>
</dbReference>
<keyword evidence="3" id="KW-1185">Reference proteome</keyword>
<name>A0A142F1N4_9CAUD</name>
<keyword evidence="1" id="KW-0175">Coiled coil</keyword>
<sequence length="47" mass="5333">MNIDANKIIEKLSLKLAQKETQIAVLEAQVESLMEAQSDEKETKEDE</sequence>
<evidence type="ECO:0000313" key="3">
    <source>
        <dbReference type="Proteomes" id="UP000224134"/>
    </source>
</evidence>
<dbReference type="RefSeq" id="YP_009595177.1">
    <property type="nucleotide sequence ID" value="NC_041879.1"/>
</dbReference>
<organism evidence="2 3">
    <name type="scientific">Bacillus phage Mgbh1</name>
    <dbReference type="NCBI Taxonomy" id="1796993"/>
    <lineage>
        <taxon>Viruses</taxon>
        <taxon>Duplodnaviria</taxon>
        <taxon>Heunggongvirae</taxon>
        <taxon>Uroviricota</taxon>
        <taxon>Caudoviricetes</taxon>
        <taxon>Magadivirus</taxon>
        <taxon>Magadivirus Mgbh1</taxon>
    </lineage>
</organism>
<evidence type="ECO:0000313" key="2">
    <source>
        <dbReference type="EMBL" id="AMQ66691.1"/>
    </source>
</evidence>
<dbReference type="GeneID" id="40070735"/>
<evidence type="ECO:0000256" key="1">
    <source>
        <dbReference type="SAM" id="Coils"/>
    </source>
</evidence>